<feature type="chain" id="PRO_5017785133" evidence="2">
    <location>
        <begin position="23"/>
        <end position="331"/>
    </location>
</feature>
<evidence type="ECO:0000313" key="6">
    <source>
        <dbReference type="Proteomes" id="UP000256919"/>
    </source>
</evidence>
<organism evidence="5 6">
    <name type="scientific">Winogradskyella pacifica</name>
    <dbReference type="NCBI Taxonomy" id="664642"/>
    <lineage>
        <taxon>Bacteria</taxon>
        <taxon>Pseudomonadati</taxon>
        <taxon>Bacteroidota</taxon>
        <taxon>Flavobacteriia</taxon>
        <taxon>Flavobacteriales</taxon>
        <taxon>Flavobacteriaceae</taxon>
        <taxon>Winogradskyella</taxon>
    </lineage>
</organism>
<dbReference type="Proteomes" id="UP000256919">
    <property type="component" value="Unassembled WGS sequence"/>
</dbReference>
<accession>A0A3D9N2K3</accession>
<comment type="caution">
    <text evidence="5">The sequence shown here is derived from an EMBL/GenBank/DDBJ whole genome shotgun (WGS) entry which is preliminary data.</text>
</comment>
<dbReference type="AlphaFoldDB" id="A0A3D9N2K3"/>
<dbReference type="EMBL" id="QREI01000002">
    <property type="protein sequence ID" value="REE25879.1"/>
    <property type="molecule type" value="Genomic_DNA"/>
</dbReference>
<evidence type="ECO:0000313" key="5">
    <source>
        <dbReference type="EMBL" id="REE25879.1"/>
    </source>
</evidence>
<dbReference type="Pfam" id="PF16561">
    <property type="entry name" value="AMPK1_CBM"/>
    <property type="match status" value="1"/>
</dbReference>
<dbReference type="RefSeq" id="WP_115808845.1">
    <property type="nucleotide sequence ID" value="NZ_QREI01000002.1"/>
</dbReference>
<dbReference type="OrthoDB" id="1466161at2"/>
<dbReference type="InterPro" id="IPR014756">
    <property type="entry name" value="Ig_E-set"/>
</dbReference>
<evidence type="ECO:0000259" key="4">
    <source>
        <dbReference type="Pfam" id="PF18962"/>
    </source>
</evidence>
<feature type="domain" description="Secretion system C-terminal sorting" evidence="4">
    <location>
        <begin position="264"/>
        <end position="330"/>
    </location>
</feature>
<protein>
    <submittedName>
        <fullName evidence="5">Putative secreted protein (Por secretion system target)</fullName>
    </submittedName>
</protein>
<dbReference type="InterPro" id="IPR026444">
    <property type="entry name" value="Secre_tail"/>
</dbReference>
<dbReference type="Gene3D" id="2.60.40.10">
    <property type="entry name" value="Immunoglobulins"/>
    <property type="match status" value="1"/>
</dbReference>
<dbReference type="SUPFAM" id="SSF81296">
    <property type="entry name" value="E set domains"/>
    <property type="match status" value="1"/>
</dbReference>
<keyword evidence="6" id="KW-1185">Reference proteome</keyword>
<evidence type="ECO:0000259" key="3">
    <source>
        <dbReference type="Pfam" id="PF16561"/>
    </source>
</evidence>
<evidence type="ECO:0000256" key="1">
    <source>
        <dbReference type="ARBA" id="ARBA00022729"/>
    </source>
</evidence>
<feature type="domain" description="AMP-activated protein kinase glycogen-binding" evidence="3">
    <location>
        <begin position="39"/>
        <end position="93"/>
    </location>
</feature>
<gene>
    <name evidence="5" type="ORF">DFQ09_102470</name>
</gene>
<dbReference type="InterPro" id="IPR032640">
    <property type="entry name" value="AMPK1_CBM"/>
</dbReference>
<sequence>MKKNDIKKLMMLLMLVAFQANAQVDVTLKVDMSAETVSADGVHVVGTINGWSTDATMLTQEGATGIYSVTVQLNEGWHRYKFLNGNAWGTEEAASYPCAPSNGDRFLYVNDSGMPLTLETVPFNGCNPSGTGFEVTFNVDMASEGTIPSGNVHMAGWFTDWNPEVLNFPNATGDIHSGTLRFPTPADYPIEFEYKYLSAAGWGNDETPGPEASCPSVTGANRLITVNTSGENIYDVFNACTYALSTEDVMANTFTTTYNKATRQVKMSSIASQAEVATLSVYDLNGKSVQTNNNLNTLNEITVNFQNQANGIYFIRIESGTKQWVKKIIVY</sequence>
<keyword evidence="1 2" id="KW-0732">Signal</keyword>
<proteinExistence type="predicted"/>
<evidence type="ECO:0000256" key="2">
    <source>
        <dbReference type="SAM" id="SignalP"/>
    </source>
</evidence>
<dbReference type="NCBIfam" id="TIGR04183">
    <property type="entry name" value="Por_Secre_tail"/>
    <property type="match status" value="1"/>
</dbReference>
<reference evidence="5 6" key="1">
    <citation type="submission" date="2018-07" db="EMBL/GenBank/DDBJ databases">
        <title>Genomic Encyclopedia of Type Strains, Phase III (KMG-III): the genomes of soil and plant-associated and newly described type strains.</title>
        <authorList>
            <person name="Whitman W."/>
        </authorList>
    </citation>
    <scope>NUCLEOTIDE SEQUENCE [LARGE SCALE GENOMIC DNA]</scope>
    <source>
        <strain evidence="5 6">CECT 7948</strain>
    </source>
</reference>
<feature type="signal peptide" evidence="2">
    <location>
        <begin position="1"/>
        <end position="22"/>
    </location>
</feature>
<name>A0A3D9N2K3_9FLAO</name>
<dbReference type="Pfam" id="PF18962">
    <property type="entry name" value="Por_Secre_tail"/>
    <property type="match status" value="1"/>
</dbReference>
<dbReference type="InterPro" id="IPR013783">
    <property type="entry name" value="Ig-like_fold"/>
</dbReference>